<name>A0A177E431_ALTAL</name>
<dbReference type="RefSeq" id="XP_018391969.1">
    <property type="nucleotide sequence ID" value="XM_018536032.1"/>
</dbReference>
<feature type="chain" id="PRO_5040569812" evidence="3">
    <location>
        <begin position="23"/>
        <end position="353"/>
    </location>
</feature>
<keyword evidence="1" id="KW-0880">Kelch repeat</keyword>
<keyword evidence="3" id="KW-0732">Signal</keyword>
<sequence>MHFSIFNPTLLAAGLLITAASSAPSSRLSPSWTPLAPIPLSPRQEQTTVFVPPSTIAILGGVVPSNTSFPPVDTISLMQFYSITDDIWTTKADMPRGLNHANAAVVDGKIYVLGGLAETGEAGEGKRVWGAVPDSWVYDPVTDLWKTIPGVPAGEERGSAAVGTYQSNIYLAGGMTELELFENGTQNSVSVVSIFDTNTNTWLSVPEAAKYIPEARDHAGVAVVGAKMYVLGGRDDGQENIRDTVFVLDLCDLEAGWKASAARMPTLRGGVAAGVIGKNIYVFGGEGNAQSKTGVFDQVEAYDTVWDRWVKAGRMRLPRHGTYAASVNGKIYIPGGGVSQSGAPVSDFDAFVL</sequence>
<dbReference type="InterPro" id="IPR006652">
    <property type="entry name" value="Kelch_1"/>
</dbReference>
<reference evidence="7" key="2">
    <citation type="journal article" date="2019" name="bioRxiv">
        <title>Genomics, evolutionary history and diagnostics of the Alternaria alternata species group including apple and Asian pear pathotypes.</title>
        <authorList>
            <person name="Armitage A.D."/>
            <person name="Cockerton H.M."/>
            <person name="Sreenivasaprasad S."/>
            <person name="Woodhall J.W."/>
            <person name="Lane C.R."/>
            <person name="Harrison R.J."/>
            <person name="Clarkson J.P."/>
        </authorList>
    </citation>
    <scope>NUCLEOTIDE SEQUENCE [LARGE SCALE GENOMIC DNA]</scope>
    <source>
        <strain evidence="7">FERA 1177</strain>
    </source>
</reference>
<protein>
    <submittedName>
        <fullName evidence="4">Galactose oxidase</fullName>
    </submittedName>
</protein>
<evidence type="ECO:0000313" key="4">
    <source>
        <dbReference type="EMBL" id="OAG26548.1"/>
    </source>
</evidence>
<dbReference type="PANTHER" id="PTHR46344:SF27">
    <property type="entry name" value="KELCH REPEAT SUPERFAMILY PROTEIN"/>
    <property type="match status" value="1"/>
</dbReference>
<dbReference type="PANTHER" id="PTHR46344">
    <property type="entry name" value="OS02G0202900 PROTEIN"/>
    <property type="match status" value="1"/>
</dbReference>
<evidence type="ECO:0000256" key="1">
    <source>
        <dbReference type="ARBA" id="ARBA00022441"/>
    </source>
</evidence>
<evidence type="ECO:0000256" key="3">
    <source>
        <dbReference type="SAM" id="SignalP"/>
    </source>
</evidence>
<dbReference type="GeneID" id="29121626"/>
<keyword evidence="6" id="KW-1185">Reference proteome</keyword>
<evidence type="ECO:0000313" key="6">
    <source>
        <dbReference type="Proteomes" id="UP000077248"/>
    </source>
</evidence>
<dbReference type="Pfam" id="PF01344">
    <property type="entry name" value="Kelch_1"/>
    <property type="match status" value="1"/>
</dbReference>
<evidence type="ECO:0000313" key="7">
    <source>
        <dbReference type="Proteomes" id="UP000291422"/>
    </source>
</evidence>
<dbReference type="OMA" id="FPYPVHH"/>
<dbReference type="EMBL" id="PDXD01000059">
    <property type="protein sequence ID" value="RYN66193.1"/>
    <property type="molecule type" value="Genomic_DNA"/>
</dbReference>
<organism evidence="4 6">
    <name type="scientific">Alternaria alternata</name>
    <name type="common">Alternaria rot fungus</name>
    <name type="synonym">Torula alternata</name>
    <dbReference type="NCBI Taxonomy" id="5599"/>
    <lineage>
        <taxon>Eukaryota</taxon>
        <taxon>Fungi</taxon>
        <taxon>Dikarya</taxon>
        <taxon>Ascomycota</taxon>
        <taxon>Pezizomycotina</taxon>
        <taxon>Dothideomycetes</taxon>
        <taxon>Pleosporomycetidae</taxon>
        <taxon>Pleosporales</taxon>
        <taxon>Pleosporineae</taxon>
        <taxon>Pleosporaceae</taxon>
        <taxon>Alternaria</taxon>
        <taxon>Alternaria sect. Alternaria</taxon>
        <taxon>Alternaria alternata complex</taxon>
    </lineage>
</organism>
<gene>
    <name evidence="5" type="ORF">AA0117_g11875</name>
    <name evidence="4" type="ORF">CC77DRAFT_979638</name>
</gene>
<dbReference type="AlphaFoldDB" id="A0A177E431"/>
<dbReference type="InterPro" id="IPR015915">
    <property type="entry name" value="Kelch-typ_b-propeller"/>
</dbReference>
<dbReference type="Proteomes" id="UP000077248">
    <property type="component" value="Unassembled WGS sequence"/>
</dbReference>
<keyword evidence="2" id="KW-0677">Repeat</keyword>
<dbReference type="KEGG" id="aalt:CC77DRAFT_979638"/>
<dbReference type="Pfam" id="PF24681">
    <property type="entry name" value="Kelch_KLHDC2_KLHL20_DRC7"/>
    <property type="match status" value="1"/>
</dbReference>
<dbReference type="Gene3D" id="2.120.10.80">
    <property type="entry name" value="Kelch-type beta propeller"/>
    <property type="match status" value="2"/>
</dbReference>
<dbReference type="Proteomes" id="UP000291422">
    <property type="component" value="Unassembled WGS sequence"/>
</dbReference>
<reference evidence="5" key="3">
    <citation type="journal article" date="2019" name="J. ISSAAS">
        <title>Genomics, evolutionary history and diagnostics of the Alternaria alternata species group including apple and Asian pear pathotypes.</title>
        <authorList>
            <person name="Armitage A.D."/>
            <person name="Cockerton H.M."/>
            <person name="Sreenivasaprasad S."/>
            <person name="Woodhall J."/>
            <person name="Lane C."/>
            <person name="Harrison R.J."/>
            <person name="Clarkson J.P."/>
        </authorList>
    </citation>
    <scope>NUCLEOTIDE SEQUENCE</scope>
    <source>
        <strain evidence="5">FERA 1177</strain>
    </source>
</reference>
<evidence type="ECO:0000256" key="2">
    <source>
        <dbReference type="ARBA" id="ARBA00022737"/>
    </source>
</evidence>
<dbReference type="STRING" id="5599.A0A177E431"/>
<dbReference type="VEuPathDB" id="FungiDB:CC77DRAFT_979638"/>
<reference evidence="4 6" key="1">
    <citation type="submission" date="2016-05" db="EMBL/GenBank/DDBJ databases">
        <title>Comparative analysis of secretome profiles of manganese(II)-oxidizing ascomycete fungi.</title>
        <authorList>
            <consortium name="DOE Joint Genome Institute"/>
            <person name="Zeiner C.A."/>
            <person name="Purvine S.O."/>
            <person name="Zink E.M."/>
            <person name="Wu S."/>
            <person name="Pasa-Tolic L."/>
            <person name="Chaput D.L."/>
            <person name="Haridas S."/>
            <person name="Grigoriev I.V."/>
            <person name="Santelli C.M."/>
            <person name="Hansel C.M."/>
        </authorList>
    </citation>
    <scope>NUCLEOTIDE SEQUENCE [LARGE SCALE GENOMIC DNA]</scope>
    <source>
        <strain evidence="4 6">SRC1lrK2f</strain>
    </source>
</reference>
<dbReference type="SUPFAM" id="SSF117281">
    <property type="entry name" value="Kelch motif"/>
    <property type="match status" value="1"/>
</dbReference>
<feature type="signal peptide" evidence="3">
    <location>
        <begin position="1"/>
        <end position="22"/>
    </location>
</feature>
<dbReference type="SMART" id="SM00612">
    <property type="entry name" value="Kelch"/>
    <property type="match status" value="5"/>
</dbReference>
<accession>A0A177E431</accession>
<dbReference type="EMBL" id="KV441469">
    <property type="protein sequence ID" value="OAG26548.1"/>
    <property type="molecule type" value="Genomic_DNA"/>
</dbReference>
<proteinExistence type="predicted"/>
<evidence type="ECO:0000313" key="5">
    <source>
        <dbReference type="EMBL" id="RYN66193.1"/>
    </source>
</evidence>